<dbReference type="InterPro" id="IPR013149">
    <property type="entry name" value="ADH-like_C"/>
</dbReference>
<sequence>MVDGDVPERMQAAAFDEFGGPEVITPRILPVPEIADDEVLLKVWSAGVGVWDALEREGALVPEGAAFPIVPGAEGAGTVAAVGGQVTDVAVGDLVYVYGRRRPKGGFYAEYAATKAQYVAKLPSGVPVEHAGAMPANALTALSGLDVLGLPAGEWVLIFGASGGQGHLAVQLAKRQGLSVIAVASRAEGVALVTRLGADLSVDGHGDVVEVLARIRDVAPDGVGGILAMAGGETLDRLTEALRDGGVLAYPNGVQPVPRERPGVTVRAYNGETGPERLRRLNELIEAGPFEVNVAEKFPLGRAAEAHRRLQTSYPGRLLLTVT</sequence>
<gene>
    <name evidence="4" type="ORF">GA0070624_5361</name>
</gene>
<protein>
    <submittedName>
        <fullName evidence="4">NADPH:quinone reductase</fullName>
    </submittedName>
</protein>
<feature type="domain" description="Enoyl reductase (ER)" evidence="3">
    <location>
        <begin position="19"/>
        <end position="320"/>
    </location>
</feature>
<dbReference type="InterPro" id="IPR020843">
    <property type="entry name" value="ER"/>
</dbReference>
<dbReference type="InterPro" id="IPR013154">
    <property type="entry name" value="ADH-like_N"/>
</dbReference>
<dbReference type="InterPro" id="IPR011032">
    <property type="entry name" value="GroES-like_sf"/>
</dbReference>
<dbReference type="InterPro" id="IPR002364">
    <property type="entry name" value="Quin_OxRdtase/zeta-crystal_CS"/>
</dbReference>
<evidence type="ECO:0000259" key="3">
    <source>
        <dbReference type="SMART" id="SM00829"/>
    </source>
</evidence>
<dbReference type="Gene3D" id="3.90.180.10">
    <property type="entry name" value="Medium-chain alcohol dehydrogenases, catalytic domain"/>
    <property type="match status" value="1"/>
</dbReference>
<dbReference type="PANTHER" id="PTHR48106:SF18">
    <property type="entry name" value="QUINONE OXIDOREDUCTASE PIG3"/>
    <property type="match status" value="1"/>
</dbReference>
<dbReference type="SMART" id="SM00829">
    <property type="entry name" value="PKS_ER"/>
    <property type="match status" value="1"/>
</dbReference>
<dbReference type="PROSITE" id="PS01162">
    <property type="entry name" value="QOR_ZETA_CRYSTAL"/>
    <property type="match status" value="1"/>
</dbReference>
<dbReference type="CDD" id="cd05289">
    <property type="entry name" value="MDR_like_2"/>
    <property type="match status" value="1"/>
</dbReference>
<dbReference type="GO" id="GO:0070402">
    <property type="term" value="F:NADPH binding"/>
    <property type="evidence" value="ECO:0007669"/>
    <property type="project" value="TreeGrafter"/>
</dbReference>
<dbReference type="GO" id="GO:0016651">
    <property type="term" value="F:oxidoreductase activity, acting on NAD(P)H"/>
    <property type="evidence" value="ECO:0007669"/>
    <property type="project" value="TreeGrafter"/>
</dbReference>
<dbReference type="STRING" id="568872.GA0070624_5361"/>
<organism evidence="4 5">
    <name type="scientific">Micromonospora rhizosphaerae</name>
    <dbReference type="NCBI Taxonomy" id="568872"/>
    <lineage>
        <taxon>Bacteria</taxon>
        <taxon>Bacillati</taxon>
        <taxon>Actinomycetota</taxon>
        <taxon>Actinomycetes</taxon>
        <taxon>Micromonosporales</taxon>
        <taxon>Micromonosporaceae</taxon>
        <taxon>Micromonospora</taxon>
    </lineage>
</organism>
<dbReference type="InterPro" id="IPR036291">
    <property type="entry name" value="NAD(P)-bd_dom_sf"/>
</dbReference>
<dbReference type="SUPFAM" id="SSF50129">
    <property type="entry name" value="GroES-like"/>
    <property type="match status" value="1"/>
</dbReference>
<keyword evidence="1" id="KW-0521">NADP</keyword>
<reference evidence="5" key="1">
    <citation type="submission" date="2016-06" db="EMBL/GenBank/DDBJ databases">
        <authorList>
            <person name="Varghese N."/>
            <person name="Submissions Spin"/>
        </authorList>
    </citation>
    <scope>NUCLEOTIDE SEQUENCE [LARGE SCALE GENOMIC DNA]</scope>
    <source>
        <strain evidence="5">DSM 45431</strain>
    </source>
</reference>
<name>A0A1C6T2K1_9ACTN</name>
<proteinExistence type="predicted"/>
<evidence type="ECO:0000256" key="1">
    <source>
        <dbReference type="ARBA" id="ARBA00022857"/>
    </source>
</evidence>
<dbReference type="SUPFAM" id="SSF51735">
    <property type="entry name" value="NAD(P)-binding Rossmann-fold domains"/>
    <property type="match status" value="1"/>
</dbReference>
<dbReference type="EMBL" id="FMHV01000002">
    <property type="protein sequence ID" value="SCL35802.1"/>
    <property type="molecule type" value="Genomic_DNA"/>
</dbReference>
<keyword evidence="2" id="KW-0560">Oxidoreductase</keyword>
<dbReference type="Pfam" id="PF08240">
    <property type="entry name" value="ADH_N"/>
    <property type="match status" value="1"/>
</dbReference>
<dbReference type="GO" id="GO:0008270">
    <property type="term" value="F:zinc ion binding"/>
    <property type="evidence" value="ECO:0007669"/>
    <property type="project" value="InterPro"/>
</dbReference>
<accession>A0A1C6T2K1</accession>
<evidence type="ECO:0000313" key="5">
    <source>
        <dbReference type="Proteomes" id="UP000199413"/>
    </source>
</evidence>
<dbReference type="PANTHER" id="PTHR48106">
    <property type="entry name" value="QUINONE OXIDOREDUCTASE PIG3-RELATED"/>
    <property type="match status" value="1"/>
</dbReference>
<dbReference type="AlphaFoldDB" id="A0A1C6T2K1"/>
<dbReference type="RefSeq" id="WP_218105319.1">
    <property type="nucleotide sequence ID" value="NZ_FMHV01000002.1"/>
</dbReference>
<evidence type="ECO:0000256" key="2">
    <source>
        <dbReference type="ARBA" id="ARBA00023002"/>
    </source>
</evidence>
<dbReference type="Gene3D" id="3.40.50.720">
    <property type="entry name" value="NAD(P)-binding Rossmann-like Domain"/>
    <property type="match status" value="1"/>
</dbReference>
<keyword evidence="5" id="KW-1185">Reference proteome</keyword>
<dbReference type="Proteomes" id="UP000199413">
    <property type="component" value="Unassembled WGS sequence"/>
</dbReference>
<evidence type="ECO:0000313" key="4">
    <source>
        <dbReference type="EMBL" id="SCL35802.1"/>
    </source>
</evidence>
<dbReference type="Pfam" id="PF00107">
    <property type="entry name" value="ADH_zinc_N"/>
    <property type="match status" value="1"/>
</dbReference>